<feature type="domain" description="Rit1 N-terminal" evidence="2">
    <location>
        <begin position="124"/>
        <end position="301"/>
    </location>
</feature>
<proteinExistence type="predicted"/>
<dbReference type="FunCoup" id="A0A0H2RH38">
    <property type="interactions" value="21"/>
</dbReference>
<dbReference type="GO" id="GO:0043399">
    <property type="term" value="F:tRNA adenosine(64)-2'-O-ribosylphosphate transferase activity"/>
    <property type="evidence" value="ECO:0007669"/>
    <property type="project" value="InterPro"/>
</dbReference>
<sequence>MDHTYDLRTFEHQAREEIRKLSNDLYNRLHSITEDAKFVGKVKDIYHQLPVVENLRCGSWYVDPTIKSRVSAYFKSADGHYNAWTYNLRRPNIQLLPVIVEHSGCANSSKHAVFYVNNLPPLFSVILVDSTRSGKRIPDALSKTVPIWCAVVNRALQLRKIVNLALWDTNLYTPPDAVSKQEHWQIEARLDGWAHALAASSYELPPLSKPLRPVWITPATKEFPTFNNTNTDFHPIICLSVSKVVQDGLQRREAGYSYVQGAGDDHESWSLGLTPSLFWECRDEILKVPQDEMDDFVRELVRHRANLRSDGSQMMLPTPIERVGGRIALSSNSELPADVFSETRLAPEETDNDYCYLLMNSGLAEEPRDQPQQSIGRSAFVAYIQIDMEKKVGDKSLAGQLPVALQFIQRCLSGGRRVCVSCDAENSDLSAVVAMAALQSFFDDDGRLISGEIAIKPAVNKPTLRTRLQWIIASQPKANPSRTALKRLNEFYMSPR</sequence>
<dbReference type="Proteomes" id="UP000053477">
    <property type="component" value="Unassembled WGS sequence"/>
</dbReference>
<evidence type="ECO:0000259" key="1">
    <source>
        <dbReference type="Pfam" id="PF04179"/>
    </source>
</evidence>
<dbReference type="PANTHER" id="PTHR31811:SF0">
    <property type="entry name" value="TRNA A64-2'-O-RIBOSYLPHOSPHATE TRANSFERASE"/>
    <property type="match status" value="1"/>
</dbReference>
<keyword evidence="3" id="KW-0808">Transferase</keyword>
<accession>A0A0H2RH38</accession>
<gene>
    <name evidence="3" type="ORF">SCHPADRAFT_942490</name>
</gene>
<dbReference type="Pfam" id="PF17184">
    <property type="entry name" value="Rit1_C"/>
    <property type="match status" value="2"/>
</dbReference>
<name>A0A0H2RH38_9AGAM</name>
<dbReference type="STRING" id="27342.A0A0H2RH38"/>
<dbReference type="OrthoDB" id="45256at2759"/>
<dbReference type="InterPro" id="IPR033421">
    <property type="entry name" value="Rit1_DUSP-like"/>
</dbReference>
<dbReference type="InterPro" id="IPR029021">
    <property type="entry name" value="Prot-tyrosine_phosphatase-like"/>
</dbReference>
<protein>
    <submittedName>
        <fullName evidence="3">Initiator tRNA phosphoribosyl transferase</fullName>
    </submittedName>
</protein>
<dbReference type="Pfam" id="PF04179">
    <property type="entry name" value="Init_tRNA_PT"/>
    <property type="match status" value="1"/>
</dbReference>
<dbReference type="PANTHER" id="PTHR31811">
    <property type="entry name" value="TRNA A64-2'-O-RIBOSYLPHOSPHATE TRANSFERASE"/>
    <property type="match status" value="1"/>
</dbReference>
<dbReference type="AlphaFoldDB" id="A0A0H2RH38"/>
<evidence type="ECO:0000313" key="3">
    <source>
        <dbReference type="EMBL" id="KLO10882.1"/>
    </source>
</evidence>
<feature type="domain" description="Rit1 N-terminal" evidence="2">
    <location>
        <begin position="18"/>
        <end position="105"/>
    </location>
</feature>
<dbReference type="InterPro" id="IPR033449">
    <property type="entry name" value="Rit1_N"/>
</dbReference>
<dbReference type="InterPro" id="IPR007306">
    <property type="entry name" value="Rit1"/>
</dbReference>
<dbReference type="GO" id="GO:0019988">
    <property type="term" value="P:charged-tRNA amino acid modification"/>
    <property type="evidence" value="ECO:0007669"/>
    <property type="project" value="InterPro"/>
</dbReference>
<keyword evidence="4" id="KW-1185">Reference proteome</keyword>
<dbReference type="PIRSF" id="PIRSF007747">
    <property type="entry name" value="Ribosyl_Ptfrase"/>
    <property type="match status" value="1"/>
</dbReference>
<dbReference type="EMBL" id="KQ086014">
    <property type="protein sequence ID" value="KLO10882.1"/>
    <property type="molecule type" value="Genomic_DNA"/>
</dbReference>
<evidence type="ECO:0000313" key="4">
    <source>
        <dbReference type="Proteomes" id="UP000053477"/>
    </source>
</evidence>
<dbReference type="GO" id="GO:0005737">
    <property type="term" value="C:cytoplasm"/>
    <property type="evidence" value="ECO:0007669"/>
    <property type="project" value="TreeGrafter"/>
</dbReference>
<feature type="domain" description="Rit1 DUSP-like" evidence="1">
    <location>
        <begin position="389"/>
        <end position="491"/>
    </location>
</feature>
<organism evidence="3 4">
    <name type="scientific">Schizopora paradoxa</name>
    <dbReference type="NCBI Taxonomy" id="27342"/>
    <lineage>
        <taxon>Eukaryota</taxon>
        <taxon>Fungi</taxon>
        <taxon>Dikarya</taxon>
        <taxon>Basidiomycota</taxon>
        <taxon>Agaricomycotina</taxon>
        <taxon>Agaricomycetes</taxon>
        <taxon>Hymenochaetales</taxon>
        <taxon>Schizoporaceae</taxon>
        <taxon>Schizopora</taxon>
    </lineage>
</organism>
<dbReference type="InParanoid" id="A0A0H2RH38"/>
<dbReference type="Gene3D" id="3.90.190.10">
    <property type="entry name" value="Protein tyrosine phosphatase superfamily"/>
    <property type="match status" value="1"/>
</dbReference>
<evidence type="ECO:0000259" key="2">
    <source>
        <dbReference type="Pfam" id="PF17184"/>
    </source>
</evidence>
<reference evidence="3 4" key="1">
    <citation type="submission" date="2015-04" db="EMBL/GenBank/DDBJ databases">
        <title>Complete genome sequence of Schizopora paradoxa KUC8140, a cosmopolitan wood degrader in East Asia.</title>
        <authorList>
            <consortium name="DOE Joint Genome Institute"/>
            <person name="Min B."/>
            <person name="Park H."/>
            <person name="Jang Y."/>
            <person name="Kim J.-J."/>
            <person name="Kim K.H."/>
            <person name="Pangilinan J."/>
            <person name="Lipzen A."/>
            <person name="Riley R."/>
            <person name="Grigoriev I.V."/>
            <person name="Spatafora J.W."/>
            <person name="Choi I.-G."/>
        </authorList>
    </citation>
    <scope>NUCLEOTIDE SEQUENCE [LARGE SCALE GENOMIC DNA]</scope>
    <source>
        <strain evidence="3 4">KUC8140</strain>
    </source>
</reference>